<comment type="caution">
    <text evidence="2">The sequence shown here is derived from an EMBL/GenBank/DDBJ whole genome shotgun (WGS) entry which is preliminary data.</text>
</comment>
<dbReference type="InterPro" id="IPR005174">
    <property type="entry name" value="KIB1-4_b-propeller"/>
</dbReference>
<evidence type="ECO:0000259" key="1">
    <source>
        <dbReference type="Pfam" id="PF03478"/>
    </source>
</evidence>
<accession>A0A445E7J3</accession>
<dbReference type="Pfam" id="PF03478">
    <property type="entry name" value="Beta-prop_KIB1-4"/>
    <property type="match status" value="1"/>
</dbReference>
<evidence type="ECO:0000313" key="2">
    <source>
        <dbReference type="EMBL" id="RYR71442.1"/>
    </source>
</evidence>
<name>A0A445E7J3_ARAHY</name>
<dbReference type="PANTHER" id="PTHR44259">
    <property type="entry name" value="OS07G0183000 PROTEIN-RELATED"/>
    <property type="match status" value="1"/>
</dbReference>
<sequence>MNCRAICRSWRKAADGIFSSQLPLMLSLSTPSATPYTWPWILKSDNNNFGSLSAPWSNHDSTVLTQTWPQGINRIDNRVHSVHGWLMFNIFHYASDKDQTFSELSFFNPFSRASFKLPKLFLFSGRPCYHQVRVAFNSAPPGSEEFVVALLCVFSYQENVLMRPEHMKRKLAFIKFKQGSWIELEPIETAEIFYDIEVHGDNKLYGLTVKHKTSVVFVFTVGDNYRDDHVVERLVMLNTIADIPVGRFNFCRTSFKPRHQMVMDTSTGELLLVRHDRWDVLSRCYDLICTRGFRVFKLDRSILRWCEVFDIGDRFLFWDYTKVSLVSSKEFRVAERFKRGNCIFFCHANTHREWKSPKPDIQDQFRFKEHDIGVFFLADRTISHFPISSSLPFSLLNMWFRPVP</sequence>
<dbReference type="AlphaFoldDB" id="A0A445E7J3"/>
<evidence type="ECO:0000313" key="3">
    <source>
        <dbReference type="Proteomes" id="UP000289738"/>
    </source>
</evidence>
<feature type="domain" description="KIB1-4 beta-propeller" evidence="1">
    <location>
        <begin position="78"/>
        <end position="375"/>
    </location>
</feature>
<dbReference type="InterPro" id="IPR050942">
    <property type="entry name" value="F-box_BR-signaling"/>
</dbReference>
<organism evidence="2 3">
    <name type="scientific">Arachis hypogaea</name>
    <name type="common">Peanut</name>
    <dbReference type="NCBI Taxonomy" id="3818"/>
    <lineage>
        <taxon>Eukaryota</taxon>
        <taxon>Viridiplantae</taxon>
        <taxon>Streptophyta</taxon>
        <taxon>Embryophyta</taxon>
        <taxon>Tracheophyta</taxon>
        <taxon>Spermatophyta</taxon>
        <taxon>Magnoliopsida</taxon>
        <taxon>eudicotyledons</taxon>
        <taxon>Gunneridae</taxon>
        <taxon>Pentapetalae</taxon>
        <taxon>rosids</taxon>
        <taxon>fabids</taxon>
        <taxon>Fabales</taxon>
        <taxon>Fabaceae</taxon>
        <taxon>Papilionoideae</taxon>
        <taxon>50 kb inversion clade</taxon>
        <taxon>dalbergioids sensu lato</taxon>
        <taxon>Dalbergieae</taxon>
        <taxon>Pterocarpus clade</taxon>
        <taxon>Arachis</taxon>
    </lineage>
</organism>
<dbReference type="OrthoDB" id="679467at2759"/>
<dbReference type="PANTHER" id="PTHR44259:SF114">
    <property type="entry name" value="OS06G0707300 PROTEIN"/>
    <property type="match status" value="1"/>
</dbReference>
<reference evidence="2 3" key="1">
    <citation type="submission" date="2019-01" db="EMBL/GenBank/DDBJ databases">
        <title>Sequencing of cultivated peanut Arachis hypogaea provides insights into genome evolution and oil improvement.</title>
        <authorList>
            <person name="Chen X."/>
        </authorList>
    </citation>
    <scope>NUCLEOTIDE SEQUENCE [LARGE SCALE GENOMIC DNA]</scope>
    <source>
        <strain evidence="3">cv. Fuhuasheng</strain>
        <tissue evidence="2">Leaves</tissue>
    </source>
</reference>
<gene>
    <name evidence="2" type="ORF">Ahy_A02g005700</name>
</gene>
<protein>
    <recommendedName>
        <fullName evidence="1">KIB1-4 beta-propeller domain-containing protein</fullName>
    </recommendedName>
</protein>
<dbReference type="Proteomes" id="UP000289738">
    <property type="component" value="Chromosome A02"/>
</dbReference>
<keyword evidence="3" id="KW-1185">Reference proteome</keyword>
<proteinExistence type="predicted"/>
<dbReference type="EMBL" id="SDMP01000002">
    <property type="protein sequence ID" value="RYR71442.1"/>
    <property type="molecule type" value="Genomic_DNA"/>
</dbReference>